<name>A0ABX1B0E4_9ACTN</name>
<sequence length="407" mass="45136">MTLNREPATRKPATRKPATCETAAHETAARELSPRGLSPRVLPPRVLSPRELNRTTLQRQMLLNRAELSAAEAVERLVAVQGQEIDAPYIGLWTRLASFTQDDLASLLYDRRVVRGSLLRGTQHLTLADDYVWIRPLTQVILSRTRQAAFGRLMREVDLDELATLTRGHLTGRTLTRPQLRDLLLERWPEVDPTALGFSAQALVPIVHTPPNGIWGKGGPTPFTLAEEWLGRPLDPAPPVERLVARYLAAFGPASVMDVQMWSGLTRLREVMEAMPGLRRYHDISGRLLFDLPDAPLAPEDVPAPVRFLPWFDNLIVAFADRTRMMTADQRKAVCVGAVIYPTFLVDGTVGGMWDLKNGVLTVEPFHPLTDEVMGELAAEGARLMAFAGVEEGEIAWSPPRSPTTSS</sequence>
<keyword evidence="2" id="KW-0238">DNA-binding</keyword>
<dbReference type="InterPro" id="IPR009351">
    <property type="entry name" value="AlkZ-like"/>
</dbReference>
<dbReference type="GO" id="GO:0003677">
    <property type="term" value="F:DNA binding"/>
    <property type="evidence" value="ECO:0007669"/>
    <property type="project" value="UniProtKB-KW"/>
</dbReference>
<organism evidence="2 3">
    <name type="scientific">Nonomuraea composti</name>
    <dbReference type="NCBI Taxonomy" id="2720023"/>
    <lineage>
        <taxon>Bacteria</taxon>
        <taxon>Bacillati</taxon>
        <taxon>Actinomycetota</taxon>
        <taxon>Actinomycetes</taxon>
        <taxon>Streptosporangiales</taxon>
        <taxon>Streptosporangiaceae</taxon>
        <taxon>Nonomuraea</taxon>
    </lineage>
</organism>
<dbReference type="PANTHER" id="PTHR38479:SF2">
    <property type="entry name" value="WINGED HELIX DNA-BINDING DOMAIN-CONTAINING PROTEIN"/>
    <property type="match status" value="1"/>
</dbReference>
<accession>A0ABX1B0E4</accession>
<keyword evidence="3" id="KW-1185">Reference proteome</keyword>
<proteinExistence type="predicted"/>
<gene>
    <name evidence="2" type="ORF">HCN51_04205</name>
</gene>
<evidence type="ECO:0000313" key="3">
    <source>
        <dbReference type="Proteomes" id="UP000696294"/>
    </source>
</evidence>
<comment type="caution">
    <text evidence="2">The sequence shown here is derived from an EMBL/GenBank/DDBJ whole genome shotgun (WGS) entry which is preliminary data.</text>
</comment>
<evidence type="ECO:0000313" key="2">
    <source>
        <dbReference type="EMBL" id="NJP88668.1"/>
    </source>
</evidence>
<feature type="compositionally biased region" description="Basic and acidic residues" evidence="1">
    <location>
        <begin position="23"/>
        <end position="33"/>
    </location>
</feature>
<feature type="region of interest" description="Disordered" evidence="1">
    <location>
        <begin position="1"/>
        <end position="44"/>
    </location>
</feature>
<evidence type="ECO:0000256" key="1">
    <source>
        <dbReference type="SAM" id="MobiDB-lite"/>
    </source>
</evidence>
<dbReference type="Pfam" id="PF06224">
    <property type="entry name" value="AlkZ-like"/>
    <property type="match status" value="1"/>
</dbReference>
<dbReference type="EMBL" id="JAATEP010000002">
    <property type="protein sequence ID" value="NJP88668.1"/>
    <property type="molecule type" value="Genomic_DNA"/>
</dbReference>
<reference evidence="2 3" key="1">
    <citation type="submission" date="2020-03" db="EMBL/GenBank/DDBJ databases">
        <title>WGS of actinomycetes isolated from Thailand.</title>
        <authorList>
            <person name="Thawai C."/>
        </authorList>
    </citation>
    <scope>NUCLEOTIDE SEQUENCE [LARGE SCALE GENOMIC DNA]</scope>
    <source>
        <strain evidence="2 3">FMUSA5-5</strain>
    </source>
</reference>
<feature type="compositionally biased region" description="Low complexity" evidence="1">
    <location>
        <begin position="34"/>
        <end position="44"/>
    </location>
</feature>
<dbReference type="Proteomes" id="UP000696294">
    <property type="component" value="Unassembled WGS sequence"/>
</dbReference>
<protein>
    <submittedName>
        <fullName evidence="2">Winged helix DNA-binding domain-containing protein</fullName>
    </submittedName>
</protein>
<dbReference type="PANTHER" id="PTHR38479">
    <property type="entry name" value="LMO0824 PROTEIN"/>
    <property type="match status" value="1"/>
</dbReference>